<organism evidence="6 7">
    <name type="scientific">Glossina morsitans morsitans</name>
    <name type="common">Savannah tsetse fly</name>
    <dbReference type="NCBI Taxonomy" id="37546"/>
    <lineage>
        <taxon>Eukaryota</taxon>
        <taxon>Metazoa</taxon>
        <taxon>Ecdysozoa</taxon>
        <taxon>Arthropoda</taxon>
        <taxon>Hexapoda</taxon>
        <taxon>Insecta</taxon>
        <taxon>Pterygota</taxon>
        <taxon>Neoptera</taxon>
        <taxon>Endopterygota</taxon>
        <taxon>Diptera</taxon>
        <taxon>Brachycera</taxon>
        <taxon>Muscomorpha</taxon>
        <taxon>Hippoboscoidea</taxon>
        <taxon>Glossinidae</taxon>
        <taxon>Glossina</taxon>
    </lineage>
</organism>
<name>A0A1B0G238_GLOMM</name>
<evidence type="ECO:0000256" key="3">
    <source>
        <dbReference type="ARBA" id="ARBA00022839"/>
    </source>
</evidence>
<dbReference type="EnsemblMetazoa" id="GMOY007363-RA">
    <property type="protein sequence ID" value="GMOY007363-PA"/>
    <property type="gene ID" value="GMOY007363"/>
</dbReference>
<feature type="compositionally biased region" description="Basic and acidic residues" evidence="4">
    <location>
        <begin position="237"/>
        <end position="247"/>
    </location>
</feature>
<evidence type="ECO:0000259" key="5">
    <source>
        <dbReference type="SMART" id="SM00479"/>
    </source>
</evidence>
<dbReference type="GO" id="GO:0000175">
    <property type="term" value="F:3'-5'-RNA exonuclease activity"/>
    <property type="evidence" value="ECO:0007669"/>
    <property type="project" value="InterPro"/>
</dbReference>
<sequence length="680" mass="78712">MKTENFPTNTILFKNIPKQIINVEDLLKSLNIPAKQVKPFGRKRVLITYEDADKTEEALDTLKSLEINEKLCNVSLFTKEKINVNEKVVPKTKKILKINRLVQTSDYEYDQLNTAGENRKLLVTPVKINKYVRKLYAVEGNLGFDQPPPPYLKYNYPVINANILNAISVALINDTRFYTQVLHLMNRMNLEPPFNMAHRQSFHLAQEKATQTDLVVLERISRDDEELQESKKHKHLSGKEALTKLENSESELETSDDNRDKRATQRLHREPLGKRKQNFDEELLKKKARRVLQTMRKQNKYLQKTKIASSSNIVEGFQAQQLPICSKKIEVNLKPNNPQDDPASLDIVNKKLTSEELQFLPIYEKYNKGLPSNKLYIKNLHKNVTASDLRIIYKRYITSDMELDIKVMQHGRMKGQAFVTFIEKQPTNLKEIIEAALEATNGLLLQQKPMITSKSKLLQQTYDYVICVDFEATCWENQAPPRWRESEIIEFPAVLVNLKTGKIEAEFHKYIMPIESPKLSAFCTKLTGIAQKTVDNGIPLQTALMMFQEWLRKELRARHLSLPKMTKDNKLGNCAFVSWTDWDFGICLHKECSRKRLKKPPYFNQWIDLRAIYKKWYKYQPLNFADALRHVGLSFQGREHSGIDDAKNLAGLAYKLIKDGATLAITQDLTPFQLNLNCVL</sequence>
<keyword evidence="2" id="KW-0378">Hydrolase</keyword>
<evidence type="ECO:0000256" key="2">
    <source>
        <dbReference type="ARBA" id="ARBA00022801"/>
    </source>
</evidence>
<dbReference type="CDD" id="cd06133">
    <property type="entry name" value="ERI-1_3'hExo_like"/>
    <property type="match status" value="1"/>
</dbReference>
<dbReference type="PANTHER" id="PTHR23044:SF61">
    <property type="entry name" value="3'-5' EXORIBONUCLEASE 1-RELATED"/>
    <property type="match status" value="1"/>
</dbReference>
<dbReference type="PhylomeDB" id="A0A1B0G238"/>
<dbReference type="SUPFAM" id="SSF54928">
    <property type="entry name" value="RNA-binding domain, RBD"/>
    <property type="match status" value="1"/>
</dbReference>
<dbReference type="InterPro" id="IPR013520">
    <property type="entry name" value="Ribonucl_H"/>
</dbReference>
<protein>
    <recommendedName>
        <fullName evidence="5">Exonuclease domain-containing protein</fullName>
    </recommendedName>
</protein>
<dbReference type="InterPro" id="IPR035979">
    <property type="entry name" value="RBD_domain_sf"/>
</dbReference>
<evidence type="ECO:0000256" key="1">
    <source>
        <dbReference type="ARBA" id="ARBA00022722"/>
    </source>
</evidence>
<feature type="domain" description="Exonuclease" evidence="5">
    <location>
        <begin position="464"/>
        <end position="662"/>
    </location>
</feature>
<proteinExistence type="predicted"/>
<dbReference type="Pfam" id="PF00929">
    <property type="entry name" value="RNase_T"/>
    <property type="match status" value="1"/>
</dbReference>
<dbReference type="InterPro" id="IPR047201">
    <property type="entry name" value="ERI-1_3'hExo-like"/>
</dbReference>
<dbReference type="VEuPathDB" id="VectorBase:GMOY007363"/>
<dbReference type="Gene3D" id="3.30.420.10">
    <property type="entry name" value="Ribonuclease H-like superfamily/Ribonuclease H"/>
    <property type="match status" value="1"/>
</dbReference>
<keyword evidence="1" id="KW-0540">Nuclease</keyword>
<dbReference type="SMART" id="SM00479">
    <property type="entry name" value="EXOIII"/>
    <property type="match status" value="1"/>
</dbReference>
<evidence type="ECO:0000313" key="7">
    <source>
        <dbReference type="Proteomes" id="UP000092444"/>
    </source>
</evidence>
<dbReference type="InterPro" id="IPR051274">
    <property type="entry name" value="3-5_Exoribonuclease"/>
</dbReference>
<keyword evidence="7" id="KW-1185">Reference proteome</keyword>
<dbReference type="SUPFAM" id="SSF53098">
    <property type="entry name" value="Ribonuclease H-like"/>
    <property type="match status" value="1"/>
</dbReference>
<dbReference type="STRING" id="37546.A0A1B0G238"/>
<dbReference type="InterPro" id="IPR036397">
    <property type="entry name" value="RNaseH_sf"/>
</dbReference>
<dbReference type="PANTHER" id="PTHR23044">
    <property type="entry name" value="3'-5' EXONUCLEASE ERI1-RELATED"/>
    <property type="match status" value="1"/>
</dbReference>
<dbReference type="InterPro" id="IPR012677">
    <property type="entry name" value="Nucleotide-bd_a/b_plait_sf"/>
</dbReference>
<dbReference type="InterPro" id="IPR012337">
    <property type="entry name" value="RNaseH-like_sf"/>
</dbReference>
<keyword evidence="3" id="KW-0269">Exonuclease</keyword>
<reference evidence="6" key="1">
    <citation type="submission" date="2020-05" db="UniProtKB">
        <authorList>
            <consortium name="EnsemblMetazoa"/>
        </authorList>
    </citation>
    <scope>IDENTIFICATION</scope>
    <source>
        <strain evidence="6">Yale</strain>
    </source>
</reference>
<feature type="region of interest" description="Disordered" evidence="4">
    <location>
        <begin position="226"/>
        <end position="275"/>
    </location>
</feature>
<accession>A0A1B0G238</accession>
<dbReference type="FunFam" id="3.30.420.10:FF:000169">
    <property type="entry name" value="Snipper, isoform E"/>
    <property type="match status" value="1"/>
</dbReference>
<evidence type="ECO:0000256" key="4">
    <source>
        <dbReference type="SAM" id="MobiDB-lite"/>
    </source>
</evidence>
<evidence type="ECO:0000313" key="6">
    <source>
        <dbReference type="EnsemblMetazoa" id="GMOY007363-PA"/>
    </source>
</evidence>
<dbReference type="EMBL" id="CCAG010021360">
    <property type="status" value="NOT_ANNOTATED_CDS"/>
    <property type="molecule type" value="Genomic_DNA"/>
</dbReference>
<feature type="compositionally biased region" description="Basic and acidic residues" evidence="4">
    <location>
        <begin position="256"/>
        <end position="275"/>
    </location>
</feature>
<dbReference type="GO" id="GO:0003676">
    <property type="term" value="F:nucleic acid binding"/>
    <property type="evidence" value="ECO:0007669"/>
    <property type="project" value="InterPro"/>
</dbReference>
<dbReference type="AlphaFoldDB" id="A0A1B0G238"/>
<dbReference type="Proteomes" id="UP000092444">
    <property type="component" value="Unassembled WGS sequence"/>
</dbReference>
<dbReference type="Gene3D" id="3.30.70.330">
    <property type="match status" value="1"/>
</dbReference>